<evidence type="ECO:0000259" key="4">
    <source>
        <dbReference type="Pfam" id="PF07859"/>
    </source>
</evidence>
<protein>
    <submittedName>
        <fullName evidence="5">Alpha/beta hydrolase</fullName>
    </submittedName>
</protein>
<accession>A0AB73TZS1</accession>
<dbReference type="PANTHER" id="PTHR48081:SF8">
    <property type="entry name" value="ALPHA_BETA HYDROLASE FOLD-3 DOMAIN-CONTAINING PROTEIN-RELATED"/>
    <property type="match status" value="1"/>
</dbReference>
<dbReference type="Pfam" id="PF07859">
    <property type="entry name" value="Abhydrolase_3"/>
    <property type="match status" value="1"/>
</dbReference>
<evidence type="ECO:0000313" key="5">
    <source>
        <dbReference type="EMBL" id="QDF69986.1"/>
    </source>
</evidence>
<dbReference type="Proteomes" id="UP000317728">
    <property type="component" value="Chromosome"/>
</dbReference>
<feature type="domain" description="Alpha/beta hydrolase fold-3" evidence="4">
    <location>
        <begin position="83"/>
        <end position="292"/>
    </location>
</feature>
<evidence type="ECO:0000256" key="2">
    <source>
        <dbReference type="ARBA" id="ARBA00022801"/>
    </source>
</evidence>
<dbReference type="SUPFAM" id="SSF53474">
    <property type="entry name" value="alpha/beta-Hydrolases"/>
    <property type="match status" value="1"/>
</dbReference>
<dbReference type="GO" id="GO:0016787">
    <property type="term" value="F:hydrolase activity"/>
    <property type="evidence" value="ECO:0007669"/>
    <property type="project" value="UniProtKB-KW"/>
</dbReference>
<dbReference type="PANTHER" id="PTHR48081">
    <property type="entry name" value="AB HYDROLASE SUPERFAMILY PROTEIN C4A8.06C"/>
    <property type="match status" value="1"/>
</dbReference>
<dbReference type="InterPro" id="IPR013094">
    <property type="entry name" value="AB_hydrolase_3"/>
</dbReference>
<keyword evidence="2 5" id="KW-0378">Hydrolase</keyword>
<reference evidence="5 6" key="1">
    <citation type="submission" date="2019-06" db="EMBL/GenBank/DDBJ databases">
        <title>Whole geneome sequnce of Mycobacteroides chelonae M77 isolated from bovine milk from Meghalaya, India.</title>
        <authorList>
            <person name="Vise E."/>
            <person name="Das S."/>
            <person name="Garg A."/>
            <person name="Ghatak S."/>
            <person name="Shakuntala I."/>
            <person name="Milton A.A.P."/>
            <person name="Karam A."/>
            <person name="Sanjukta R."/>
            <person name="Puro K."/>
            <person name="Sen A."/>
        </authorList>
    </citation>
    <scope>NUCLEOTIDE SEQUENCE [LARGE SCALE GENOMIC DNA]</scope>
    <source>
        <strain evidence="5 6">M77</strain>
    </source>
</reference>
<proteinExistence type="inferred from homology"/>
<evidence type="ECO:0000313" key="6">
    <source>
        <dbReference type="Proteomes" id="UP000317728"/>
    </source>
</evidence>
<dbReference type="InterPro" id="IPR029058">
    <property type="entry name" value="AB_hydrolase_fold"/>
</dbReference>
<dbReference type="PROSITE" id="PS01174">
    <property type="entry name" value="LIPASE_GDXG_SER"/>
    <property type="match status" value="1"/>
</dbReference>
<feature type="active site" evidence="3">
    <location>
        <position position="160"/>
    </location>
</feature>
<gene>
    <name evidence="5" type="ORF">FJK96_07380</name>
</gene>
<dbReference type="RefSeq" id="WP_109394427.1">
    <property type="nucleotide sequence ID" value="NZ_CP041150.1"/>
</dbReference>
<dbReference type="EMBL" id="CP041150">
    <property type="protein sequence ID" value="QDF69986.1"/>
    <property type="molecule type" value="Genomic_DNA"/>
</dbReference>
<dbReference type="FunFam" id="3.40.50.1820:FF:000089">
    <property type="entry name" value="Alpha/beta hydrolase"/>
    <property type="match status" value="1"/>
</dbReference>
<dbReference type="InterPro" id="IPR050300">
    <property type="entry name" value="GDXG_lipolytic_enzyme"/>
</dbReference>
<sequence>MIRPIDAVLKSVLDASPAVHLDRPADLSLARESRRHAVRGEAPSTAVGRVKDIVIPATDAPPIAARVYWPLGFEDAGELPLAVYYHGGGFALGSIDTHDWVARSICAHIEAVVVSVDYRLAPENPYPAAVDDAFVALTWAAEHATELGADPARIAVAGDSAGGNLATVAAQLAKSRGGPHLKFQLLWYPGTTSDLSLPSVIENAAGPVLSRDMMKIFGQAYLGELSETADPTALPFTVAPVNGDLEGLPPVYIATAQHDPLRDDGRIYAARLADAGVAVQLRNADALVHGYLDFARIVPAAKEEFLLSLDACKAAL</sequence>
<dbReference type="Gene3D" id="3.40.50.1820">
    <property type="entry name" value="alpha/beta hydrolase"/>
    <property type="match status" value="1"/>
</dbReference>
<dbReference type="InterPro" id="IPR033140">
    <property type="entry name" value="Lipase_GDXG_put_SER_AS"/>
</dbReference>
<evidence type="ECO:0000256" key="1">
    <source>
        <dbReference type="ARBA" id="ARBA00010515"/>
    </source>
</evidence>
<dbReference type="AlphaFoldDB" id="A0AB73TZS1"/>
<organism evidence="5 6">
    <name type="scientific">Mycobacteroides chelonae</name>
    <name type="common">Mycobacterium chelonae</name>
    <dbReference type="NCBI Taxonomy" id="1774"/>
    <lineage>
        <taxon>Bacteria</taxon>
        <taxon>Bacillati</taxon>
        <taxon>Actinomycetota</taxon>
        <taxon>Actinomycetes</taxon>
        <taxon>Mycobacteriales</taxon>
        <taxon>Mycobacteriaceae</taxon>
        <taxon>Mycobacteroides</taxon>
    </lineage>
</organism>
<comment type="similarity">
    <text evidence="1">Belongs to the 'GDXG' lipolytic enzyme family.</text>
</comment>
<name>A0AB73TZS1_MYCCH</name>
<evidence type="ECO:0000256" key="3">
    <source>
        <dbReference type="PROSITE-ProRule" id="PRU10038"/>
    </source>
</evidence>